<evidence type="ECO:0000259" key="5">
    <source>
        <dbReference type="Pfam" id="PF25917"/>
    </source>
</evidence>
<keyword evidence="3" id="KW-0813">Transport</keyword>
<feature type="domain" description="CusB-like beta-barrel" evidence="6">
    <location>
        <begin position="243"/>
        <end position="310"/>
    </location>
</feature>
<organism evidence="8 9">
    <name type="scientific">Sphaerotilus sulfidivorans</name>
    <dbReference type="NCBI Taxonomy" id="639200"/>
    <lineage>
        <taxon>Bacteria</taxon>
        <taxon>Pseudomonadati</taxon>
        <taxon>Pseudomonadota</taxon>
        <taxon>Betaproteobacteria</taxon>
        <taxon>Burkholderiales</taxon>
        <taxon>Sphaerotilaceae</taxon>
        <taxon>Sphaerotilus</taxon>
    </lineage>
</organism>
<evidence type="ECO:0000259" key="6">
    <source>
        <dbReference type="Pfam" id="PF25954"/>
    </source>
</evidence>
<dbReference type="Gene3D" id="2.40.420.20">
    <property type="match status" value="1"/>
</dbReference>
<evidence type="ECO:0000256" key="1">
    <source>
        <dbReference type="ARBA" id="ARBA00004196"/>
    </source>
</evidence>
<dbReference type="PANTHER" id="PTHR30469">
    <property type="entry name" value="MULTIDRUG RESISTANCE PROTEIN MDTA"/>
    <property type="match status" value="1"/>
</dbReference>
<dbReference type="Gene3D" id="2.40.50.100">
    <property type="match status" value="1"/>
</dbReference>
<dbReference type="Pfam" id="PF25967">
    <property type="entry name" value="RND-MFP_C"/>
    <property type="match status" value="1"/>
</dbReference>
<dbReference type="NCBIfam" id="TIGR01730">
    <property type="entry name" value="RND_mfp"/>
    <property type="match status" value="1"/>
</dbReference>
<dbReference type="Pfam" id="PF25954">
    <property type="entry name" value="Beta-barrel_RND_2"/>
    <property type="match status" value="1"/>
</dbReference>
<name>A0A5C1Q221_9BURK</name>
<feature type="domain" description="Multidrug resistance protein MdtA-like barrel-sandwich hybrid" evidence="5">
    <location>
        <begin position="71"/>
        <end position="238"/>
    </location>
</feature>
<comment type="subcellular location">
    <subcellularLocation>
        <location evidence="1">Cell envelope</location>
    </subcellularLocation>
</comment>
<dbReference type="InterPro" id="IPR006143">
    <property type="entry name" value="RND_pump_MFP"/>
</dbReference>
<dbReference type="OrthoDB" id="9806939at2"/>
<dbReference type="Gene3D" id="2.40.30.170">
    <property type="match status" value="1"/>
</dbReference>
<comment type="similarity">
    <text evidence="2">Belongs to the membrane fusion protein (MFP) (TC 8.A.1) family.</text>
</comment>
<dbReference type="Pfam" id="PF25917">
    <property type="entry name" value="BSH_RND"/>
    <property type="match status" value="1"/>
</dbReference>
<dbReference type="InterPro" id="IPR058627">
    <property type="entry name" value="MdtA-like_C"/>
</dbReference>
<accession>A0A5C1Q221</accession>
<evidence type="ECO:0000259" key="4">
    <source>
        <dbReference type="Pfam" id="PF25876"/>
    </source>
</evidence>
<dbReference type="InterPro" id="IPR058792">
    <property type="entry name" value="Beta-barrel_RND_2"/>
</dbReference>
<gene>
    <name evidence="8" type="ORF">EWH46_08995</name>
</gene>
<feature type="domain" description="Multidrug resistance protein MdtA-like alpha-helical hairpin" evidence="4">
    <location>
        <begin position="126"/>
        <end position="184"/>
    </location>
</feature>
<evidence type="ECO:0000256" key="3">
    <source>
        <dbReference type="ARBA" id="ARBA00022448"/>
    </source>
</evidence>
<dbReference type="Pfam" id="PF25876">
    <property type="entry name" value="HH_MFP_RND"/>
    <property type="match status" value="1"/>
</dbReference>
<dbReference type="GO" id="GO:0015562">
    <property type="term" value="F:efflux transmembrane transporter activity"/>
    <property type="evidence" value="ECO:0007669"/>
    <property type="project" value="TreeGrafter"/>
</dbReference>
<evidence type="ECO:0000256" key="2">
    <source>
        <dbReference type="ARBA" id="ARBA00009477"/>
    </source>
</evidence>
<dbReference type="InterPro" id="IPR058624">
    <property type="entry name" value="MdtA-like_HH"/>
</dbReference>
<dbReference type="KEGG" id="snn:EWH46_08995"/>
<feature type="domain" description="Multidrug resistance protein MdtA-like C-terminal permuted SH3" evidence="7">
    <location>
        <begin position="322"/>
        <end position="374"/>
    </location>
</feature>
<evidence type="ECO:0000259" key="7">
    <source>
        <dbReference type="Pfam" id="PF25967"/>
    </source>
</evidence>
<sequence length="395" mass="41519">MGITRLRIRQTMRLARRYLLAALVAALLLGVGGAAYWRFGRAVEIPVSVAAQGAVAARVVGPGTVQARVPVTVSARVGSTVVEVLADVGDTVQPGQLLVRLDDRDLNARRGVVTGQQEALQRNTEGARAALAKAQADLELARSKQRRDAELLAQGYVSVAVLDASNAALGSAAAGVDIARATLAAREADARTLSQEARYSDAVLSNTRIAAPMQAVVVQRMAEVGSTTAPGTPLFKLVDPRSLWVATRVDEAVVGRVRPGQVASIRLRSGEVLPGKVARIARQSDAATRELEVHVAFDSVPERFAIDQEAEVRIDVGEDRGLLVPLAALTRDKTGRQGVLVIADGRTRFQPVETGGADAQQVLVRKGLAEGDTVAAVAAGLSANQRVRAATAPAR</sequence>
<dbReference type="GO" id="GO:1990281">
    <property type="term" value="C:efflux pump complex"/>
    <property type="evidence" value="ECO:0007669"/>
    <property type="project" value="TreeGrafter"/>
</dbReference>
<dbReference type="AlphaFoldDB" id="A0A5C1Q221"/>
<dbReference type="EMBL" id="CP035708">
    <property type="protein sequence ID" value="QEN00896.1"/>
    <property type="molecule type" value="Genomic_DNA"/>
</dbReference>
<evidence type="ECO:0000313" key="9">
    <source>
        <dbReference type="Proteomes" id="UP000323522"/>
    </source>
</evidence>
<dbReference type="Proteomes" id="UP000323522">
    <property type="component" value="Chromosome"/>
</dbReference>
<dbReference type="InterPro" id="IPR058625">
    <property type="entry name" value="MdtA-like_BSH"/>
</dbReference>
<dbReference type="PANTHER" id="PTHR30469:SF15">
    <property type="entry name" value="HLYD FAMILY OF SECRETION PROTEINS"/>
    <property type="match status" value="1"/>
</dbReference>
<proteinExistence type="inferred from homology"/>
<evidence type="ECO:0000313" key="8">
    <source>
        <dbReference type="EMBL" id="QEN00896.1"/>
    </source>
</evidence>
<dbReference type="Gene3D" id="1.10.287.470">
    <property type="entry name" value="Helix hairpin bin"/>
    <property type="match status" value="1"/>
</dbReference>
<reference evidence="8 9" key="1">
    <citation type="submission" date="2019-02" db="EMBL/GenBank/DDBJ databases">
        <title>Complete Genome Sequence and Methylome Analysis of Sphaerotilus natans subsp. sulfidivorans D-507.</title>
        <authorList>
            <person name="Fomenkov A."/>
            <person name="Gridneva E."/>
            <person name="Smolyakov D."/>
            <person name="Dubinina G."/>
            <person name="Vincze T."/>
            <person name="Grabovich M."/>
            <person name="Roberts R.J."/>
        </authorList>
    </citation>
    <scope>NUCLEOTIDE SEQUENCE [LARGE SCALE GENOMIC DNA]</scope>
    <source>
        <strain evidence="8 9">D-507</strain>
    </source>
</reference>
<dbReference type="SUPFAM" id="SSF111369">
    <property type="entry name" value="HlyD-like secretion proteins"/>
    <property type="match status" value="1"/>
</dbReference>
<protein>
    <submittedName>
        <fullName evidence="8">Efflux RND transporter periplasmic adaptor subunit</fullName>
    </submittedName>
</protein>